<dbReference type="AlphaFoldDB" id="A0A9J6CZ09"/>
<dbReference type="VEuPathDB" id="VectorBase:LOC119181548"/>
<sequence>MAPSQLCRCAKRLAACCIVRGVLSGHRSPSVMEFKPDPAFAKIPGLEQTQSFDFNDPSLWSSRFVQFEDYAYATTSSRGGRGQRYRNAPSYQRSSETHAVKTSCEANAKFICEHVDSILLIKVDSGAEVIVVASTFSGVPSQLDEPDGLLTGPTNYASQSTLLLGYPAILTLVVVKFIDAAPQPDKPTDPASDATLSQDIFNELGTVGQEYTSDLKRILKRNVKPLLSVYLVALQLLCATK</sequence>
<protein>
    <submittedName>
        <fullName evidence="1">Uncharacterized protein</fullName>
    </submittedName>
</protein>
<evidence type="ECO:0000313" key="2">
    <source>
        <dbReference type="Proteomes" id="UP000821866"/>
    </source>
</evidence>
<comment type="caution">
    <text evidence="1">The sequence shown here is derived from an EMBL/GenBank/DDBJ whole genome shotgun (WGS) entry which is preliminary data.</text>
</comment>
<reference evidence="1" key="1">
    <citation type="journal article" date="2020" name="Cell">
        <title>Large-Scale Comparative Analyses of Tick Genomes Elucidate Their Genetic Diversity and Vector Capacities.</title>
        <authorList>
            <consortium name="Tick Genome and Microbiome Consortium (TIGMIC)"/>
            <person name="Jia N."/>
            <person name="Wang J."/>
            <person name="Shi W."/>
            <person name="Du L."/>
            <person name="Sun Y."/>
            <person name="Zhan W."/>
            <person name="Jiang J.F."/>
            <person name="Wang Q."/>
            <person name="Zhang B."/>
            <person name="Ji P."/>
            <person name="Bell-Sakyi L."/>
            <person name="Cui X.M."/>
            <person name="Yuan T.T."/>
            <person name="Jiang B.G."/>
            <person name="Yang W.F."/>
            <person name="Lam T.T."/>
            <person name="Chang Q.C."/>
            <person name="Ding S.J."/>
            <person name="Wang X.J."/>
            <person name="Zhu J.G."/>
            <person name="Ruan X.D."/>
            <person name="Zhao L."/>
            <person name="Wei J.T."/>
            <person name="Ye R.Z."/>
            <person name="Que T.C."/>
            <person name="Du C.H."/>
            <person name="Zhou Y.H."/>
            <person name="Cheng J.X."/>
            <person name="Dai P.F."/>
            <person name="Guo W.B."/>
            <person name="Han X.H."/>
            <person name="Huang E.J."/>
            <person name="Li L.F."/>
            <person name="Wei W."/>
            <person name="Gao Y.C."/>
            <person name="Liu J.Z."/>
            <person name="Shao H.Z."/>
            <person name="Wang X."/>
            <person name="Wang C.C."/>
            <person name="Yang T.C."/>
            <person name="Huo Q.B."/>
            <person name="Li W."/>
            <person name="Chen H.Y."/>
            <person name="Chen S.E."/>
            <person name="Zhou L.G."/>
            <person name="Ni X.B."/>
            <person name="Tian J.H."/>
            <person name="Sheng Y."/>
            <person name="Liu T."/>
            <person name="Pan Y.S."/>
            <person name="Xia L.Y."/>
            <person name="Li J."/>
            <person name="Zhao F."/>
            <person name="Cao W.C."/>
        </authorList>
    </citation>
    <scope>NUCLEOTIDE SEQUENCE</scope>
    <source>
        <strain evidence="1">Rmic-2018</strain>
    </source>
</reference>
<reference evidence="1" key="2">
    <citation type="submission" date="2021-09" db="EMBL/GenBank/DDBJ databases">
        <authorList>
            <person name="Jia N."/>
            <person name="Wang J."/>
            <person name="Shi W."/>
            <person name="Du L."/>
            <person name="Sun Y."/>
            <person name="Zhan W."/>
            <person name="Jiang J."/>
            <person name="Wang Q."/>
            <person name="Zhang B."/>
            <person name="Ji P."/>
            <person name="Sakyi L.B."/>
            <person name="Cui X."/>
            <person name="Yuan T."/>
            <person name="Jiang B."/>
            <person name="Yang W."/>
            <person name="Lam T.T.-Y."/>
            <person name="Chang Q."/>
            <person name="Ding S."/>
            <person name="Wang X."/>
            <person name="Zhu J."/>
            <person name="Ruan X."/>
            <person name="Zhao L."/>
            <person name="Wei J."/>
            <person name="Que T."/>
            <person name="Du C."/>
            <person name="Cheng J."/>
            <person name="Dai P."/>
            <person name="Han X."/>
            <person name="Huang E."/>
            <person name="Gao Y."/>
            <person name="Liu J."/>
            <person name="Shao H."/>
            <person name="Ye R."/>
            <person name="Li L."/>
            <person name="Wei W."/>
            <person name="Wang X."/>
            <person name="Wang C."/>
            <person name="Huo Q."/>
            <person name="Li W."/>
            <person name="Guo W."/>
            <person name="Chen H."/>
            <person name="Chen S."/>
            <person name="Zhou L."/>
            <person name="Zhou L."/>
            <person name="Ni X."/>
            <person name="Tian J."/>
            <person name="Zhou Y."/>
            <person name="Sheng Y."/>
            <person name="Liu T."/>
            <person name="Pan Y."/>
            <person name="Xia L."/>
            <person name="Li J."/>
            <person name="Zhao F."/>
            <person name="Cao W."/>
        </authorList>
    </citation>
    <scope>NUCLEOTIDE SEQUENCE</scope>
    <source>
        <strain evidence="1">Rmic-2018</strain>
        <tissue evidence="1">Larvae</tissue>
    </source>
</reference>
<name>A0A9J6CZ09_RHIMP</name>
<proteinExistence type="predicted"/>
<dbReference type="Proteomes" id="UP000821866">
    <property type="component" value="Unassembled WGS sequence"/>
</dbReference>
<gene>
    <name evidence="1" type="ORF">HPB51_027822</name>
</gene>
<keyword evidence="2" id="KW-1185">Reference proteome</keyword>
<accession>A0A9J6CZ09</accession>
<organism evidence="1 2">
    <name type="scientific">Rhipicephalus microplus</name>
    <name type="common">Cattle tick</name>
    <name type="synonym">Boophilus microplus</name>
    <dbReference type="NCBI Taxonomy" id="6941"/>
    <lineage>
        <taxon>Eukaryota</taxon>
        <taxon>Metazoa</taxon>
        <taxon>Ecdysozoa</taxon>
        <taxon>Arthropoda</taxon>
        <taxon>Chelicerata</taxon>
        <taxon>Arachnida</taxon>
        <taxon>Acari</taxon>
        <taxon>Parasitiformes</taxon>
        <taxon>Ixodida</taxon>
        <taxon>Ixodoidea</taxon>
        <taxon>Ixodidae</taxon>
        <taxon>Rhipicephalinae</taxon>
        <taxon>Rhipicephalus</taxon>
        <taxon>Boophilus</taxon>
    </lineage>
</organism>
<evidence type="ECO:0000313" key="1">
    <source>
        <dbReference type="EMBL" id="KAH7958194.1"/>
    </source>
</evidence>
<dbReference type="EMBL" id="JABSTU010004420">
    <property type="protein sequence ID" value="KAH7958194.1"/>
    <property type="molecule type" value="Genomic_DNA"/>
</dbReference>